<comment type="caution">
    <text evidence="1">The sequence shown here is derived from an EMBL/GenBank/DDBJ whole genome shotgun (WGS) entry which is preliminary data.</text>
</comment>
<evidence type="ECO:0000313" key="2">
    <source>
        <dbReference type="Proteomes" id="UP000031668"/>
    </source>
</evidence>
<dbReference type="Proteomes" id="UP000031668">
    <property type="component" value="Unassembled WGS sequence"/>
</dbReference>
<organism evidence="1 2">
    <name type="scientific">Thelohanellus kitauei</name>
    <name type="common">Myxosporean</name>
    <dbReference type="NCBI Taxonomy" id="669202"/>
    <lineage>
        <taxon>Eukaryota</taxon>
        <taxon>Metazoa</taxon>
        <taxon>Cnidaria</taxon>
        <taxon>Myxozoa</taxon>
        <taxon>Myxosporea</taxon>
        <taxon>Bivalvulida</taxon>
        <taxon>Platysporina</taxon>
        <taxon>Myxobolidae</taxon>
        <taxon>Thelohanellus</taxon>
    </lineage>
</organism>
<gene>
    <name evidence="1" type="ORF">RF11_10387</name>
</gene>
<proteinExistence type="predicted"/>
<accession>A0A0C2N8L7</accession>
<sequence>MAINDFLLFRNIKLERVSDKCEFYTTTSSSLISRCSSTSCKVDKMDSMILTSYCDSVKSVIWNFGVIKFRNGFKAFFDPNIVPFNFYCIRKGAILEFKNLEVYIKQNKIFFCLQQTCSVDIKAFSPTQEICFINLKKYWPRITKLNYPLSNFYTWNIYSTLTRVYPYNTSQNMFLHFMKYFYVVNESQQLLNVSDVLKFINNSISRRNSTTTLIWETFSDFLISHPIMFRHIPKYHELALFTKISSDEISGGSHLIGYVGFNFETLEFHLTDSKIQIPLILTPDSSVSTISECWKKRIPLYITKFTVFIQLLTNKEQLEFQSYLYMETVKFPWIYPLSPSIVGTKILVIEKSLITQKTAENKFRCFRLKIAPIKENETKFPNKIFDFTIYDKNIYLFYILCPRRVYQIPLMEPKDIHNYLLNSPSLEICEYSYAWIPEIYNVTEVSQLFEQSPEKSL</sequence>
<dbReference type="EMBL" id="JWZT01001156">
    <property type="protein sequence ID" value="KII72645.1"/>
    <property type="molecule type" value="Genomic_DNA"/>
</dbReference>
<dbReference type="AlphaFoldDB" id="A0A0C2N8L7"/>
<evidence type="ECO:0000313" key="1">
    <source>
        <dbReference type="EMBL" id="KII72645.1"/>
    </source>
</evidence>
<reference evidence="1 2" key="1">
    <citation type="journal article" date="2014" name="Genome Biol. Evol.">
        <title>The genome of the myxosporean Thelohanellus kitauei shows adaptations to nutrient acquisition within its fish host.</title>
        <authorList>
            <person name="Yang Y."/>
            <person name="Xiong J."/>
            <person name="Zhou Z."/>
            <person name="Huo F."/>
            <person name="Miao W."/>
            <person name="Ran C."/>
            <person name="Liu Y."/>
            <person name="Zhang J."/>
            <person name="Feng J."/>
            <person name="Wang M."/>
            <person name="Wang M."/>
            <person name="Wang L."/>
            <person name="Yao B."/>
        </authorList>
    </citation>
    <scope>NUCLEOTIDE SEQUENCE [LARGE SCALE GENOMIC DNA]</scope>
    <source>
        <strain evidence="1">Wuqing</strain>
    </source>
</reference>
<name>A0A0C2N8L7_THEKT</name>
<keyword evidence="2" id="KW-1185">Reference proteome</keyword>
<protein>
    <submittedName>
        <fullName evidence="1">Uncharacterized protein</fullName>
    </submittedName>
</protein>